<evidence type="ECO:0000313" key="2">
    <source>
        <dbReference type="Proteomes" id="UP000076630"/>
    </source>
</evidence>
<dbReference type="Proteomes" id="UP000076630">
    <property type="component" value="Unassembled WGS sequence"/>
</dbReference>
<comment type="caution">
    <text evidence="1">The sequence shown here is derived from an EMBL/GenBank/DDBJ whole genome shotgun (WGS) entry which is preliminary data.</text>
</comment>
<name>A0A161SCI5_9FLAO</name>
<dbReference type="OrthoDB" id="4630773at2"/>
<dbReference type="AlphaFoldDB" id="A0A161SCI5"/>
<protein>
    <submittedName>
        <fullName evidence="1">Uncharacterized protein</fullName>
    </submittedName>
</protein>
<accession>A0A161SCI5</accession>
<proteinExistence type="predicted"/>
<gene>
    <name evidence="1" type="ORF">AV926_13785</name>
</gene>
<dbReference type="RefSeq" id="WP_038987435.1">
    <property type="nucleotide sequence ID" value="NZ_JWJO01000048.1"/>
</dbReference>
<dbReference type="EMBL" id="LQNU01000066">
    <property type="protein sequence ID" value="KZE78105.1"/>
    <property type="molecule type" value="Genomic_DNA"/>
</dbReference>
<sequence length="122" mass="13991">MGLFNFFKKSKILIDTSKPCNYADICSYDEAEQYYQAGQLGKLYLIGLTFGGDDSPVNTLYAPHDAVVQKEAIDHHIESQLREGLKLQYRAFPEYKGNSFIPSRILIEIDGDKTYTEEIEIW</sequence>
<keyword evidence="2" id="KW-1185">Reference proteome</keyword>
<evidence type="ECO:0000313" key="1">
    <source>
        <dbReference type="EMBL" id="KZE78105.1"/>
    </source>
</evidence>
<reference evidence="1 2" key="1">
    <citation type="submission" date="2016-01" db="EMBL/GenBank/DDBJ databases">
        <title>Whole genome sequencing of Myroides marinus L41.</title>
        <authorList>
            <person name="Hong K.W."/>
        </authorList>
    </citation>
    <scope>NUCLEOTIDE SEQUENCE [LARGE SCALE GENOMIC DNA]</scope>
    <source>
        <strain evidence="1 2">L41</strain>
    </source>
</reference>
<organism evidence="1 2">
    <name type="scientific">Myroides marinus</name>
    <dbReference type="NCBI Taxonomy" id="703342"/>
    <lineage>
        <taxon>Bacteria</taxon>
        <taxon>Pseudomonadati</taxon>
        <taxon>Bacteroidota</taxon>
        <taxon>Flavobacteriia</taxon>
        <taxon>Flavobacteriales</taxon>
        <taxon>Flavobacteriaceae</taxon>
        <taxon>Myroides</taxon>
    </lineage>
</organism>